<keyword evidence="6" id="KW-1185">Reference proteome</keyword>
<dbReference type="PANTHER" id="PTHR32347">
    <property type="entry name" value="EFFLUX SYSTEM COMPONENT YKNX-RELATED"/>
    <property type="match status" value="1"/>
</dbReference>
<dbReference type="Proteomes" id="UP000305674">
    <property type="component" value="Unassembled WGS sequence"/>
</dbReference>
<keyword evidence="2 3" id="KW-0175">Coiled coil</keyword>
<gene>
    <name evidence="5" type="ORF">FCL40_18080</name>
</gene>
<keyword evidence="4" id="KW-0472">Membrane</keyword>
<protein>
    <submittedName>
        <fullName evidence="5">HlyD family efflux transporter periplasmic adaptor subunit</fullName>
    </submittedName>
</protein>
<organism evidence="5 6">
    <name type="scientific">Ferrimonas sediminicola</name>
    <dbReference type="NCBI Taxonomy" id="2569538"/>
    <lineage>
        <taxon>Bacteria</taxon>
        <taxon>Pseudomonadati</taxon>
        <taxon>Pseudomonadota</taxon>
        <taxon>Gammaproteobacteria</taxon>
        <taxon>Alteromonadales</taxon>
        <taxon>Ferrimonadaceae</taxon>
        <taxon>Ferrimonas</taxon>
    </lineage>
</organism>
<evidence type="ECO:0000256" key="4">
    <source>
        <dbReference type="SAM" id="Phobius"/>
    </source>
</evidence>
<keyword evidence="4" id="KW-0812">Transmembrane</keyword>
<evidence type="ECO:0000313" key="5">
    <source>
        <dbReference type="EMBL" id="TKB46249.1"/>
    </source>
</evidence>
<accession>A0A4U1B7N5</accession>
<evidence type="ECO:0000256" key="1">
    <source>
        <dbReference type="ARBA" id="ARBA00004196"/>
    </source>
</evidence>
<proteinExistence type="predicted"/>
<feature type="transmembrane region" description="Helical" evidence="4">
    <location>
        <begin position="12"/>
        <end position="34"/>
    </location>
</feature>
<keyword evidence="4" id="KW-1133">Transmembrane helix</keyword>
<evidence type="ECO:0000313" key="6">
    <source>
        <dbReference type="Proteomes" id="UP000305674"/>
    </source>
</evidence>
<sequence length="423" mass="46883">MKIPSERSWHQKAAGWLGLTLSMLVLVTAGLWGWRLIERTLSPVPTLTQATVERKPLRHQVPVYGVLKPASVHHLTSTTEGRIEQILAKPGSNLNPGQPVLLLANPKLEREHQRAALALEEQQALLHQLELQQQAAAQQLVSDIRVQQAALKLQQHEHQARVTLANQGNLSSLELHRSLLALEKEQIQLQVLQQTQSVASLTNQAELTVARLRVEQAREQYAQLTQDIEGLVIRAGEGGTLNSLNDDLQAGNWIQSGINVGVMADNRQLYARLQVSASYAADLAMGQQVWLNIKGQWITANVSRISPKVEENRIELDAQLAVTLPAHARANLEINGTLILASLGEGLMIPKPANVRPDDTEVALFARSPESEQFTPVKARILHHADTWIQVESDQLKVNDKVLLDVPESMRHRAAIFLGEIRV</sequence>
<dbReference type="AlphaFoldDB" id="A0A4U1B7N5"/>
<dbReference type="EMBL" id="SWCI01000022">
    <property type="protein sequence ID" value="TKB46249.1"/>
    <property type="molecule type" value="Genomic_DNA"/>
</dbReference>
<evidence type="ECO:0000256" key="3">
    <source>
        <dbReference type="SAM" id="Coils"/>
    </source>
</evidence>
<reference evidence="5 6" key="1">
    <citation type="submission" date="2019-04" db="EMBL/GenBank/DDBJ databases">
        <authorList>
            <person name="Hwang J.C."/>
        </authorList>
    </citation>
    <scope>NUCLEOTIDE SEQUENCE [LARGE SCALE GENOMIC DNA]</scope>
    <source>
        <strain evidence="5 6">IMCC35001</strain>
    </source>
</reference>
<dbReference type="OrthoDB" id="6397038at2"/>
<dbReference type="InterPro" id="IPR050465">
    <property type="entry name" value="UPF0194_transport"/>
</dbReference>
<name>A0A4U1B7N5_9GAMM</name>
<dbReference type="PANTHER" id="PTHR32347:SF23">
    <property type="entry name" value="BLL5650 PROTEIN"/>
    <property type="match status" value="1"/>
</dbReference>
<evidence type="ECO:0000256" key="2">
    <source>
        <dbReference type="ARBA" id="ARBA00023054"/>
    </source>
</evidence>
<dbReference type="GO" id="GO:0030313">
    <property type="term" value="C:cell envelope"/>
    <property type="evidence" value="ECO:0007669"/>
    <property type="project" value="UniProtKB-SubCell"/>
</dbReference>
<feature type="coiled-coil region" evidence="3">
    <location>
        <begin position="207"/>
        <end position="234"/>
    </location>
</feature>
<comment type="subcellular location">
    <subcellularLocation>
        <location evidence="1">Cell envelope</location>
    </subcellularLocation>
</comment>
<comment type="caution">
    <text evidence="5">The sequence shown here is derived from an EMBL/GenBank/DDBJ whole genome shotgun (WGS) entry which is preliminary data.</text>
</comment>
<feature type="coiled-coil region" evidence="3">
    <location>
        <begin position="112"/>
        <end position="139"/>
    </location>
</feature>